<reference evidence="1" key="1">
    <citation type="submission" date="2022-07" db="EMBL/GenBank/DDBJ databases">
        <title>Phylogenomic reconstructions and comparative analyses of Kickxellomycotina fungi.</title>
        <authorList>
            <person name="Reynolds N.K."/>
            <person name="Stajich J.E."/>
            <person name="Barry K."/>
            <person name="Grigoriev I.V."/>
            <person name="Crous P."/>
            <person name="Smith M.E."/>
        </authorList>
    </citation>
    <scope>NUCLEOTIDE SEQUENCE</scope>
    <source>
        <strain evidence="1">BCRC 34780</strain>
    </source>
</reference>
<name>A0ACC1L6S8_9FUNG</name>
<dbReference type="Proteomes" id="UP001140087">
    <property type="component" value="Unassembled WGS sequence"/>
</dbReference>
<proteinExistence type="predicted"/>
<accession>A0ACC1L6S8</accession>
<keyword evidence="2" id="KW-1185">Reference proteome</keyword>
<dbReference type="EMBL" id="JANBUN010000745">
    <property type="protein sequence ID" value="KAJ2801598.1"/>
    <property type="molecule type" value="Genomic_DNA"/>
</dbReference>
<protein>
    <submittedName>
        <fullName evidence="1">Uncharacterized protein</fullName>
    </submittedName>
</protein>
<gene>
    <name evidence="1" type="ORF">H4R21_002740</name>
</gene>
<comment type="caution">
    <text evidence="1">The sequence shown here is derived from an EMBL/GenBank/DDBJ whole genome shotgun (WGS) entry which is preliminary data.</text>
</comment>
<sequence length="686" mass="72510">MDTADDNRSKKRLACLDTESSVRLSVDRSPNGDPMARASADKTSAANGASSLQNSQLFADDRRRESSGSHFVPRIHEVHGSSDSQLRISSLDLAGKLGGSIPPLDDSQSMSTNDASMATADMDLAEGSSPGVGGVSADMELQAAIDRMLQGQPLTMSPLHSAYLVGGHPQKAMQAADAPAAGPFALDTQSKRPALVQRIAQRGRGLGSRVVKRFSRRSDAVDDLSSDSLELMASDAPKKCTGRSAYTSYGGGGGGKPECVEYSGSPQDSTAQSRIAKLVAPVVRYMQRRPMAALGIVLGVLVALLAIIVVILVVGVFPYLMRATLQDVTIDVTSVRAAAPFQVARSLALNKAPSGPLRLSDIKRFMRLAEEQDDYVPKDDPHSLALHKRDDHAAVHHPPPPPPVQRASGPNTHAVAQQHAQAAARSPQPAAHQAPRRDAAPTHALSGAEHHAPGGTPAAHSSSAGQHPPSSHEDKALPHTSPAAAASPPLAAAASAVHEEAEPAQKEKALDTAGHADSYTMQLGGTLNSGGPIGIDIEFTEPLRMYWHDMEIGSISRPEKIHVPGHDSVEWRWAPFTVTMPGAPDALLPGAPGRVDKKLVVARGMLHDERGAAAHQHSDDARAADAGSRQGALADWFATIQAHRSFTMEWRSRVRVSAMGMHTSNVRFEKTVHVSCASASECVVNP</sequence>
<evidence type="ECO:0000313" key="2">
    <source>
        <dbReference type="Proteomes" id="UP001140087"/>
    </source>
</evidence>
<evidence type="ECO:0000313" key="1">
    <source>
        <dbReference type="EMBL" id="KAJ2801598.1"/>
    </source>
</evidence>
<organism evidence="1 2">
    <name type="scientific">Coemansia helicoidea</name>
    <dbReference type="NCBI Taxonomy" id="1286919"/>
    <lineage>
        <taxon>Eukaryota</taxon>
        <taxon>Fungi</taxon>
        <taxon>Fungi incertae sedis</taxon>
        <taxon>Zoopagomycota</taxon>
        <taxon>Kickxellomycotina</taxon>
        <taxon>Kickxellomycetes</taxon>
        <taxon>Kickxellales</taxon>
        <taxon>Kickxellaceae</taxon>
        <taxon>Coemansia</taxon>
    </lineage>
</organism>